<evidence type="ECO:0000313" key="2">
    <source>
        <dbReference type="Proteomes" id="UP000475117"/>
    </source>
</evidence>
<dbReference type="RefSeq" id="WP_164365107.1">
    <property type="nucleotide sequence ID" value="NZ_CP066776.1"/>
</dbReference>
<dbReference type="KEGG" id="soa:G3M56_011095"/>
<reference evidence="1 2" key="1">
    <citation type="submission" date="2020-12" db="EMBL/GenBank/DDBJ databases">
        <title>Sulforoseuscoccus oceanibium gen. nov., sp. nov., a representative of the phylum Verrucomicrobia with special cytoplasmic membrane, and proposal of Sulforoseuscoccusaceae fam. nov.</title>
        <authorList>
            <person name="Xi F."/>
        </authorList>
    </citation>
    <scope>NUCLEOTIDE SEQUENCE [LARGE SCALE GENOMIC DNA]</scope>
    <source>
        <strain evidence="1 2">T37</strain>
    </source>
</reference>
<dbReference type="SUPFAM" id="SSF48452">
    <property type="entry name" value="TPR-like"/>
    <property type="match status" value="1"/>
</dbReference>
<accession>A0A7T7JBN2</accession>
<name>A0A7T7JBN2_9BACT</name>
<dbReference type="AlphaFoldDB" id="A0A7T7JBN2"/>
<keyword evidence="2" id="KW-1185">Reference proteome</keyword>
<proteinExistence type="predicted"/>
<evidence type="ECO:0000313" key="1">
    <source>
        <dbReference type="EMBL" id="QQL44427.1"/>
    </source>
</evidence>
<dbReference type="InterPro" id="IPR011990">
    <property type="entry name" value="TPR-like_helical_dom_sf"/>
</dbReference>
<dbReference type="EMBL" id="CP066776">
    <property type="protein sequence ID" value="QQL44427.1"/>
    <property type="molecule type" value="Genomic_DNA"/>
</dbReference>
<protein>
    <recommendedName>
        <fullName evidence="3">Tetratricopeptide repeat protein</fullName>
    </recommendedName>
</protein>
<dbReference type="Proteomes" id="UP000475117">
    <property type="component" value="Chromosome"/>
</dbReference>
<sequence>MLRALIIMGLFSTLFGCKNEEAAEQHAEPVAVVVTNDDDHNAIYERGSQLISPHMQLLNRDPKVTKKLIEQVTRGIADLDAVTAYNPGNWAAYWIKGKGYQVLGDPQAANAEFKASFDIQKENPDVAREYASTCLDLGLGAEAVRATEHAITLTPDDAGLYANLALALLISGKNVEAKEAVDRSLQMAPNDQISQAVRNIVDDVISGVRPQPKNMADLHKG</sequence>
<dbReference type="PROSITE" id="PS51257">
    <property type="entry name" value="PROKAR_LIPOPROTEIN"/>
    <property type="match status" value="1"/>
</dbReference>
<dbReference type="Gene3D" id="1.25.40.10">
    <property type="entry name" value="Tetratricopeptide repeat domain"/>
    <property type="match status" value="1"/>
</dbReference>
<organism evidence="1 2">
    <name type="scientific">Sulfuriroseicoccus oceanibius</name>
    <dbReference type="NCBI Taxonomy" id="2707525"/>
    <lineage>
        <taxon>Bacteria</taxon>
        <taxon>Pseudomonadati</taxon>
        <taxon>Verrucomicrobiota</taxon>
        <taxon>Verrucomicrobiia</taxon>
        <taxon>Verrucomicrobiales</taxon>
        <taxon>Verrucomicrobiaceae</taxon>
        <taxon>Sulfuriroseicoccus</taxon>
    </lineage>
</organism>
<evidence type="ECO:0008006" key="3">
    <source>
        <dbReference type="Google" id="ProtNLM"/>
    </source>
</evidence>
<gene>
    <name evidence="1" type="ORF">G3M56_011095</name>
</gene>